<dbReference type="InterPro" id="IPR021120">
    <property type="entry name" value="KduI/IolB_isomerase"/>
</dbReference>
<keyword evidence="1 2" id="KW-0413">Isomerase</keyword>
<dbReference type="PANTHER" id="PTHR39193">
    <property type="entry name" value="5-DEOXY-GLUCURONATE ISOMERASE"/>
    <property type="match status" value="1"/>
</dbReference>
<evidence type="ECO:0000256" key="1">
    <source>
        <dbReference type="ARBA" id="ARBA00023235"/>
    </source>
</evidence>
<sequence>MAEQLFRPAAGSGRVIDITPGEDGPARLGFALWRLAEGEGASLATRGRAAVLVIVEGRAELTAGEVRFGEMGARDAPFDGHPPHAIYIPAGSDWSARATSGCVIALCTAPASPGGAPRALGPKGLHVTRSGEDALAHGVVTIAEEDRDRIGLREILTPPGHWSPGWSGESDEAPARGHEAIFYHRLDPADEHLLQRLDGGVREIGDGVAGFAPRGRAPFAAPPGARLYTLELSLSRSG</sequence>
<keyword evidence="3" id="KW-1185">Reference proteome</keyword>
<dbReference type="STRING" id="521013.SAMN04488567_0558"/>
<evidence type="ECO:0000313" key="3">
    <source>
        <dbReference type="Proteomes" id="UP000198922"/>
    </source>
</evidence>
<organism evidence="2 3">
    <name type="scientific">Limimaricola pyoseonensis</name>
    <dbReference type="NCBI Taxonomy" id="521013"/>
    <lineage>
        <taxon>Bacteria</taxon>
        <taxon>Pseudomonadati</taxon>
        <taxon>Pseudomonadota</taxon>
        <taxon>Alphaproteobacteria</taxon>
        <taxon>Rhodobacterales</taxon>
        <taxon>Paracoccaceae</taxon>
        <taxon>Limimaricola</taxon>
    </lineage>
</organism>
<dbReference type="SUPFAM" id="SSF51182">
    <property type="entry name" value="RmlC-like cupins"/>
    <property type="match status" value="1"/>
</dbReference>
<proteinExistence type="predicted"/>
<protein>
    <submittedName>
        <fullName evidence="2">5-deoxy-glucuronate isomerase</fullName>
    </submittedName>
</protein>
<dbReference type="InterPro" id="IPR014710">
    <property type="entry name" value="RmlC-like_jellyroll"/>
</dbReference>
<dbReference type="RefSeq" id="WP_090109152.1">
    <property type="nucleotide sequence ID" value="NZ_FNAT01000001.1"/>
</dbReference>
<dbReference type="Gene3D" id="2.60.120.10">
    <property type="entry name" value="Jelly Rolls"/>
    <property type="match status" value="2"/>
</dbReference>
<evidence type="ECO:0000313" key="2">
    <source>
        <dbReference type="EMBL" id="SDE02568.1"/>
    </source>
</evidence>
<dbReference type="AlphaFoldDB" id="A0A1G6ZIX8"/>
<dbReference type="GO" id="GO:0008880">
    <property type="term" value="F:glucuronate isomerase activity"/>
    <property type="evidence" value="ECO:0007669"/>
    <property type="project" value="InterPro"/>
</dbReference>
<dbReference type="Pfam" id="PF04962">
    <property type="entry name" value="KduI"/>
    <property type="match status" value="1"/>
</dbReference>
<dbReference type="InterPro" id="IPR024203">
    <property type="entry name" value="Deoxy-glucuronate_isom_IolB"/>
</dbReference>
<dbReference type="GO" id="GO:0019310">
    <property type="term" value="P:inositol catabolic process"/>
    <property type="evidence" value="ECO:0007669"/>
    <property type="project" value="InterPro"/>
</dbReference>
<dbReference type="PANTHER" id="PTHR39193:SF1">
    <property type="entry name" value="5-DEOXY-GLUCURONATE ISOMERASE"/>
    <property type="match status" value="1"/>
</dbReference>
<name>A0A1G6ZIX8_9RHOB</name>
<reference evidence="3" key="1">
    <citation type="submission" date="2016-10" db="EMBL/GenBank/DDBJ databases">
        <authorList>
            <person name="Varghese N."/>
            <person name="Submissions S."/>
        </authorList>
    </citation>
    <scope>NUCLEOTIDE SEQUENCE [LARGE SCALE GENOMIC DNA]</scope>
    <source>
        <strain evidence="3">DSM 21424</strain>
    </source>
</reference>
<dbReference type="Proteomes" id="UP000198922">
    <property type="component" value="Unassembled WGS sequence"/>
</dbReference>
<accession>A0A1G6ZIX8</accession>
<dbReference type="InterPro" id="IPR011051">
    <property type="entry name" value="RmlC_Cupin_sf"/>
</dbReference>
<dbReference type="EMBL" id="FNAT01000001">
    <property type="protein sequence ID" value="SDE02568.1"/>
    <property type="molecule type" value="Genomic_DNA"/>
</dbReference>
<dbReference type="OrthoDB" id="6121073at2"/>
<gene>
    <name evidence="2" type="ORF">SAMN04488567_0558</name>
</gene>